<dbReference type="EMBL" id="JH717898">
    <property type="protein sequence ID" value="EWZ45755.1"/>
    <property type="molecule type" value="Genomic_DNA"/>
</dbReference>
<dbReference type="AlphaFoldDB" id="W9KUS1"/>
<dbReference type="InterPro" id="IPR051678">
    <property type="entry name" value="AGP_Transferase"/>
</dbReference>
<dbReference type="Gene3D" id="3.90.1200.10">
    <property type="match status" value="1"/>
</dbReference>
<dbReference type="InterPro" id="IPR002575">
    <property type="entry name" value="Aminoglycoside_PTrfase"/>
</dbReference>
<dbReference type="InterPro" id="IPR011009">
    <property type="entry name" value="Kinase-like_dom_sf"/>
</dbReference>
<dbReference type="Pfam" id="PF01636">
    <property type="entry name" value="APH"/>
    <property type="match status" value="1"/>
</dbReference>
<name>W9KUS1_FUSOX</name>
<evidence type="ECO:0000313" key="2">
    <source>
        <dbReference type="EMBL" id="EWZ45755.1"/>
    </source>
</evidence>
<reference evidence="2" key="1">
    <citation type="submission" date="2011-06" db="EMBL/GenBank/DDBJ databases">
        <title>The Genome Sequence of Fusarium oxysporum Fo47.</title>
        <authorList>
            <consortium name="The Broad Institute Genome Sequencing Platform"/>
            <person name="Ma L.-J."/>
            <person name="Gale L.R."/>
            <person name="Schwartz D.C."/>
            <person name="Zhou S."/>
            <person name="Corby-Kistler H."/>
            <person name="Young S.K."/>
            <person name="Zeng Q."/>
            <person name="Gargeya S."/>
            <person name="Fitzgerald M."/>
            <person name="Haas B."/>
            <person name="Abouelleil A."/>
            <person name="Alvarado L."/>
            <person name="Arachchi H.M."/>
            <person name="Berlin A."/>
            <person name="Brown A."/>
            <person name="Chapman S.B."/>
            <person name="Chen Z."/>
            <person name="Dunbar C."/>
            <person name="Freedman E."/>
            <person name="Gearin G."/>
            <person name="Gellesch M."/>
            <person name="Goldberg J."/>
            <person name="Griggs A."/>
            <person name="Gujja S."/>
            <person name="Heiman D."/>
            <person name="Howarth C."/>
            <person name="Larson L."/>
            <person name="Lui A."/>
            <person name="MacDonald P.J.P."/>
            <person name="Mehta T."/>
            <person name="Montmayeur A."/>
            <person name="Murphy C."/>
            <person name="Neiman D."/>
            <person name="Pearson M."/>
            <person name="Priest M."/>
            <person name="Roberts A."/>
            <person name="Saif S."/>
            <person name="Shea T."/>
            <person name="Shenoy N."/>
            <person name="Sisk P."/>
            <person name="Stolte C."/>
            <person name="Sykes S."/>
            <person name="Wortman J."/>
            <person name="Nusbaum C."/>
            <person name="Birren B."/>
        </authorList>
    </citation>
    <scope>NUCLEOTIDE SEQUENCE [LARGE SCALE GENOMIC DNA]</scope>
    <source>
        <strain evidence="2">Fo47</strain>
    </source>
</reference>
<feature type="domain" description="Aminoglycoside phosphotransferase" evidence="1">
    <location>
        <begin position="702"/>
        <end position="918"/>
    </location>
</feature>
<dbReference type="VEuPathDB" id="FungiDB:FOZG_05983"/>
<dbReference type="HOGENOM" id="CLU_304420_0_0_1"/>
<evidence type="ECO:0000259" key="1">
    <source>
        <dbReference type="Pfam" id="PF01636"/>
    </source>
</evidence>
<dbReference type="SUPFAM" id="SSF56112">
    <property type="entry name" value="Protein kinase-like (PK-like)"/>
    <property type="match status" value="1"/>
</dbReference>
<protein>
    <recommendedName>
        <fullName evidence="1">Aminoglycoside phosphotransferase domain-containing protein</fullName>
    </recommendedName>
</protein>
<reference evidence="2" key="2">
    <citation type="submission" date="2012-06" db="EMBL/GenBank/DDBJ databases">
        <title>Annotation of the Genome Sequence of Fusarium oxysporum Fo47.</title>
        <authorList>
            <consortium name="The Broad Institute Genomics Platform"/>
            <person name="Ma L.-J."/>
            <person name="Corby-Kistler H."/>
            <person name="Broz K."/>
            <person name="Gale L.R."/>
            <person name="Jonkers W."/>
            <person name="O'Donnell K."/>
            <person name="Ploetz R."/>
            <person name="Steinberg C."/>
            <person name="Schwartz D.C."/>
            <person name="VanEtten H."/>
            <person name="Zhou S."/>
            <person name="Young S.K."/>
            <person name="Zeng Q."/>
            <person name="Gargeya S."/>
            <person name="Fitzgerald M."/>
            <person name="Abouelleil A."/>
            <person name="Alvarado L."/>
            <person name="Chapman S.B."/>
            <person name="Gainer-Dewar J."/>
            <person name="Goldberg J."/>
            <person name="Griggs A."/>
            <person name="Gujja S."/>
            <person name="Hansen M."/>
            <person name="Howarth C."/>
            <person name="Imamovic A."/>
            <person name="Ireland A."/>
            <person name="Larimer J."/>
            <person name="McCowan C."/>
            <person name="Murphy C."/>
            <person name="Pearson M."/>
            <person name="Poon T.W."/>
            <person name="Priest M."/>
            <person name="Roberts A."/>
            <person name="Saif S."/>
            <person name="Shea T."/>
            <person name="Sykes S."/>
            <person name="Wortman J."/>
            <person name="Nusbaum C."/>
            <person name="Birren B."/>
        </authorList>
    </citation>
    <scope>NUCLEOTIDE SEQUENCE</scope>
    <source>
        <strain evidence="2">Fo47</strain>
    </source>
</reference>
<dbReference type="Proteomes" id="UP000030766">
    <property type="component" value="Unassembled WGS sequence"/>
</dbReference>
<gene>
    <name evidence="2" type="ORF">FOZG_05983</name>
</gene>
<accession>W9KUS1</accession>
<organism evidence="2">
    <name type="scientific">Fusarium oxysporum Fo47</name>
    <dbReference type="NCBI Taxonomy" id="660027"/>
    <lineage>
        <taxon>Eukaryota</taxon>
        <taxon>Fungi</taxon>
        <taxon>Dikarya</taxon>
        <taxon>Ascomycota</taxon>
        <taxon>Pezizomycotina</taxon>
        <taxon>Sordariomycetes</taxon>
        <taxon>Hypocreomycetidae</taxon>
        <taxon>Hypocreales</taxon>
        <taxon>Nectriaceae</taxon>
        <taxon>Fusarium</taxon>
        <taxon>Fusarium oxysporum species complex</taxon>
    </lineage>
</organism>
<dbReference type="PANTHER" id="PTHR21310">
    <property type="entry name" value="AMINOGLYCOSIDE PHOSPHOTRANSFERASE-RELATED-RELATED"/>
    <property type="match status" value="1"/>
</dbReference>
<sequence length="976" mass="111447">MTLLSLPPEIVDKVCELLCSHCQTELLSHFPHKQALVTPCPDQIWEHDAEGAKALVNLSETCQALNALTLPHLYHRVRPDKDILDTLTFRIYSPDHRHEVFKFARSLSLTDTLTRRYIDGQRLDAGEQSFSFDAMLKMMPNIQLLHLSFYFIHYERNLLESTRLESLRYLHIEGPELDLATGEPHNLQYANLFQQAPKIDTLVIRVYDLSWSSRSMGLGNVKCLKIVNTCVNQKDLNFLVGSCPQLEQFVFIVRGKTLTRREMDRGYVTLQTLPQVLSLHQGTLRYLEVYCRYRGPPYGVALAARNTIVSSLKDLIKLETFILGGQYFPFKVGEERKPPKYCLVDLLPPSIHSVTIESKDQNLYEPMCALAEAVRSGSFTKLKEVRQYNFDMKRAFRLARYEALDNDTFRESEELGRRNNFDEEKIFFHDMLLELSRGCNVSFCVHEEKLFPNSLATPKPGKLCGRPSAEDTTGLLSLARTCRVLNKAATPYIYHNIGARGWPEEKINEFPRNRRRLQERSFVRRLTYEVDPFPLYTLLCRMPGLQLLSLVDRGNSFGQTLASKAQKKLHDLRYLHLKNTHIKAVRDLSTLENLFEMALNIKTLVIESHHLEWKTDAEDPPTMPLANLTCLKLFNLYAHIRASSRISCQETYIFLIVYVERRQNPKIILGSPANHHSRTTMEVAQHFIKAESLTNVKTAGEGLECLVYKASSPLYGPVVLRVPRVKIYQNANDPNTNASDLIQQEMKIYKLLQNDSVPVPKAYKYLEEDGYPAMLCEYVDDDGTEITFEEMGRVAAMIHSSPLSDPAMKTVALETADVFSTIEQRLKRRFSVLSQTVPEASSWIANWAHIHTVLEGLKRFPASLLHMDFRDVNLRHKDGRISAVIDWTNALVGPAAIDLFRTLEFSQLDESFIKGYNEVTTWPEVASKEECLLRLDAALVLALVFTSEAPDAERAEVAVARVKELSKSLVEATSHD</sequence>
<dbReference type="PANTHER" id="PTHR21310:SF15">
    <property type="entry name" value="AMINOGLYCOSIDE PHOSPHOTRANSFERASE DOMAIN-CONTAINING PROTEIN"/>
    <property type="match status" value="1"/>
</dbReference>
<proteinExistence type="predicted"/>